<keyword evidence="2" id="KW-1185">Reference proteome</keyword>
<comment type="caution">
    <text evidence="1">The sequence shown here is derived from an EMBL/GenBank/DDBJ whole genome shotgun (WGS) entry which is preliminary data.</text>
</comment>
<protein>
    <submittedName>
        <fullName evidence="1">Uncharacterized protein</fullName>
    </submittedName>
</protein>
<name>A0A6A2XP36_HIBSY</name>
<proteinExistence type="predicted"/>
<gene>
    <name evidence="1" type="ORF">F3Y22_tig00111941pilonHSYRG00016</name>
</gene>
<accession>A0A6A2XP36</accession>
<dbReference type="Proteomes" id="UP000436088">
    <property type="component" value="Unassembled WGS sequence"/>
</dbReference>
<dbReference type="EMBL" id="VEPZ02001466">
    <property type="protein sequence ID" value="KAE8671630.1"/>
    <property type="molecule type" value="Genomic_DNA"/>
</dbReference>
<evidence type="ECO:0000313" key="1">
    <source>
        <dbReference type="EMBL" id="KAE8671630.1"/>
    </source>
</evidence>
<dbReference type="AlphaFoldDB" id="A0A6A2XP36"/>
<sequence>MVEVWSMAFIAIDGVALGPVPWVKFGESPNYVVTHHIASTWVASWRFWSLQRGGGLVALSEWSIWQWSVGMEAAVEDEQLVGVAGIFKKP</sequence>
<reference evidence="1" key="1">
    <citation type="submission" date="2019-09" db="EMBL/GenBank/DDBJ databases">
        <title>Draft genome information of white flower Hibiscus syriacus.</title>
        <authorList>
            <person name="Kim Y.-M."/>
        </authorList>
    </citation>
    <scope>NUCLEOTIDE SEQUENCE [LARGE SCALE GENOMIC DNA]</scope>
    <source>
        <strain evidence="1">YM2019G1</strain>
    </source>
</reference>
<evidence type="ECO:0000313" key="2">
    <source>
        <dbReference type="Proteomes" id="UP000436088"/>
    </source>
</evidence>
<organism evidence="1 2">
    <name type="scientific">Hibiscus syriacus</name>
    <name type="common">Rose of Sharon</name>
    <dbReference type="NCBI Taxonomy" id="106335"/>
    <lineage>
        <taxon>Eukaryota</taxon>
        <taxon>Viridiplantae</taxon>
        <taxon>Streptophyta</taxon>
        <taxon>Embryophyta</taxon>
        <taxon>Tracheophyta</taxon>
        <taxon>Spermatophyta</taxon>
        <taxon>Magnoliopsida</taxon>
        <taxon>eudicotyledons</taxon>
        <taxon>Gunneridae</taxon>
        <taxon>Pentapetalae</taxon>
        <taxon>rosids</taxon>
        <taxon>malvids</taxon>
        <taxon>Malvales</taxon>
        <taxon>Malvaceae</taxon>
        <taxon>Malvoideae</taxon>
        <taxon>Hibiscus</taxon>
    </lineage>
</organism>